<evidence type="ECO:0000256" key="7">
    <source>
        <dbReference type="ARBA" id="ARBA00023004"/>
    </source>
</evidence>
<evidence type="ECO:0000256" key="6">
    <source>
        <dbReference type="ARBA" id="ARBA00023002"/>
    </source>
</evidence>
<keyword evidence="5 12" id="KW-1133">Transmembrane helix</keyword>
<dbReference type="InterPro" id="IPR023754">
    <property type="entry name" value="HemeA_Synthase_type2"/>
</dbReference>
<dbReference type="GO" id="GO:0006784">
    <property type="term" value="P:heme A biosynthetic process"/>
    <property type="evidence" value="ECO:0007669"/>
    <property type="project" value="InterPro"/>
</dbReference>
<accession>A0A0A1NF50</accession>
<evidence type="ECO:0000256" key="10">
    <source>
        <dbReference type="ARBA" id="ARBA00044501"/>
    </source>
</evidence>
<feature type="transmembrane region" description="Helical" evidence="12">
    <location>
        <begin position="152"/>
        <end position="170"/>
    </location>
</feature>
<proteinExistence type="inferred from homology"/>
<evidence type="ECO:0000313" key="14">
    <source>
        <dbReference type="Proteomes" id="UP000242381"/>
    </source>
</evidence>
<feature type="transmembrane region" description="Helical" evidence="12">
    <location>
        <begin position="278"/>
        <end position="301"/>
    </location>
</feature>
<evidence type="ECO:0000256" key="9">
    <source>
        <dbReference type="ARBA" id="ARBA00023136"/>
    </source>
</evidence>
<dbReference type="Pfam" id="PF02628">
    <property type="entry name" value="COX15-CtaA"/>
    <property type="match status" value="1"/>
</dbReference>
<evidence type="ECO:0000313" key="13">
    <source>
        <dbReference type="EMBL" id="ORE18949.1"/>
    </source>
</evidence>
<comment type="subcellular location">
    <subcellularLocation>
        <location evidence="2">Membrane</location>
        <topology evidence="2">Multi-pass membrane protein</topology>
    </subcellularLocation>
</comment>
<organism evidence="13 14">
    <name type="scientific">Rhizopus microsporus</name>
    <dbReference type="NCBI Taxonomy" id="58291"/>
    <lineage>
        <taxon>Eukaryota</taxon>
        <taxon>Fungi</taxon>
        <taxon>Fungi incertae sedis</taxon>
        <taxon>Mucoromycota</taxon>
        <taxon>Mucoromycotina</taxon>
        <taxon>Mucoromycetes</taxon>
        <taxon>Mucorales</taxon>
        <taxon>Mucorineae</taxon>
        <taxon>Rhizopodaceae</taxon>
        <taxon>Rhizopus</taxon>
    </lineage>
</organism>
<dbReference type="VEuPathDB" id="FungiDB:BCV72DRAFT_303718"/>
<evidence type="ECO:0000256" key="1">
    <source>
        <dbReference type="ARBA" id="ARBA00001970"/>
    </source>
</evidence>
<keyword evidence="7" id="KW-0408">Iron</keyword>
<sequence>MLRTAFQRSLSGLIKRPWTPMTRPMSTLKIQPMRRPCLAMIPKSNIFKTQQRLIQVSAAQTVTKPIVGYWLYFNAGLVFAIVVVGGLTRLTESGLSITEWNVISGMKPPRSEQEWVEEFEKYKQFPEYKLLNRHMTLDEFKNIFYWEWSHRMIGRFIGMSFIVPGLYFASKGYMTKRVMKQTFGISCLLGFQGFMGWYMVKSGLSEALMKEPGAVPRVSQYRLTAHLATAVAIYGSTIFVAADILRQHKIATGQYPSSTASMLNNPVLKRFRIASHSLGALILLTLLSGGLVAGLDAGLIYNEFPFMGEGLVPPKSELWSDFYVKPNDNGKWRNFLENPTTVQFDHRTLAETTATLTAALWAYSRRLPLPKNARLAVNTMMGAVIVQVTLGISTLIYMVPIELAAAHQAGALALVTSNFWLIHALRRVPL</sequence>
<keyword evidence="6" id="KW-0560">Oxidoreductase</keyword>
<evidence type="ECO:0000256" key="8">
    <source>
        <dbReference type="ARBA" id="ARBA00023133"/>
    </source>
</evidence>
<gene>
    <name evidence="13" type="ORF">BCV71DRAFT_263351</name>
</gene>
<dbReference type="AlphaFoldDB" id="A0A0A1NF50"/>
<dbReference type="GO" id="GO:0016653">
    <property type="term" value="F:oxidoreductase activity, acting on NAD(P)H, heme protein as acceptor"/>
    <property type="evidence" value="ECO:0007669"/>
    <property type="project" value="TreeGrafter"/>
</dbReference>
<dbReference type="GO" id="GO:0046872">
    <property type="term" value="F:metal ion binding"/>
    <property type="evidence" value="ECO:0007669"/>
    <property type="project" value="UniProtKB-KW"/>
</dbReference>
<evidence type="ECO:0000256" key="5">
    <source>
        <dbReference type="ARBA" id="ARBA00022989"/>
    </source>
</evidence>
<comment type="cofactor">
    <cofactor evidence="1">
        <name>heme b</name>
        <dbReference type="ChEBI" id="CHEBI:60344"/>
    </cofactor>
</comment>
<name>A0A0A1NF50_RHIZD</name>
<dbReference type="GO" id="GO:0005743">
    <property type="term" value="C:mitochondrial inner membrane"/>
    <property type="evidence" value="ECO:0007669"/>
    <property type="project" value="TreeGrafter"/>
</dbReference>
<evidence type="ECO:0000256" key="11">
    <source>
        <dbReference type="ARBA" id="ARBA00048044"/>
    </source>
</evidence>
<dbReference type="PANTHER" id="PTHR23289:SF2">
    <property type="entry name" value="CYTOCHROME C OXIDASE ASSEMBLY PROTEIN COX15 HOMOLOG"/>
    <property type="match status" value="1"/>
</dbReference>
<keyword evidence="8" id="KW-0350">Heme biosynthesis</keyword>
<evidence type="ECO:0000256" key="2">
    <source>
        <dbReference type="ARBA" id="ARBA00004141"/>
    </source>
</evidence>
<comment type="catalytic activity">
    <reaction evidence="11">
        <text>Fe(II)-heme o + 2 A + H2O = Fe(II)-heme a + 2 AH2</text>
        <dbReference type="Rhea" id="RHEA:63388"/>
        <dbReference type="ChEBI" id="CHEBI:13193"/>
        <dbReference type="ChEBI" id="CHEBI:15377"/>
        <dbReference type="ChEBI" id="CHEBI:17499"/>
        <dbReference type="ChEBI" id="CHEBI:60530"/>
        <dbReference type="ChEBI" id="CHEBI:61715"/>
        <dbReference type="EC" id="1.17.99.9"/>
    </reaction>
    <physiologicalReaction direction="left-to-right" evidence="11">
        <dbReference type="Rhea" id="RHEA:63389"/>
    </physiologicalReaction>
</comment>
<feature type="transmembrane region" description="Helical" evidence="12">
    <location>
        <begin position="220"/>
        <end position="242"/>
    </location>
</feature>
<keyword evidence="4" id="KW-0479">Metal-binding</keyword>
<protein>
    <submittedName>
        <fullName evidence="13">Cytochrome oxidase assembly</fullName>
    </submittedName>
</protein>
<dbReference type="HAMAP" id="MF_01665">
    <property type="entry name" value="HemeA_synth_type2"/>
    <property type="match status" value="1"/>
</dbReference>
<dbReference type="Proteomes" id="UP000242381">
    <property type="component" value="Unassembled WGS sequence"/>
</dbReference>
<keyword evidence="9 12" id="KW-0472">Membrane</keyword>
<dbReference type="InterPro" id="IPR003780">
    <property type="entry name" value="COX15/CtaA_fam"/>
</dbReference>
<dbReference type="PANTHER" id="PTHR23289">
    <property type="entry name" value="CYTOCHROME C OXIDASE ASSEMBLY PROTEIN COX15"/>
    <property type="match status" value="1"/>
</dbReference>
<dbReference type="EMBL" id="KV921319">
    <property type="protein sequence ID" value="ORE18949.1"/>
    <property type="molecule type" value="Genomic_DNA"/>
</dbReference>
<evidence type="ECO:0000256" key="4">
    <source>
        <dbReference type="ARBA" id="ARBA00022723"/>
    </source>
</evidence>
<feature type="transmembrane region" description="Helical" evidence="12">
    <location>
        <begin position="182"/>
        <end position="200"/>
    </location>
</feature>
<reference evidence="13 14" key="1">
    <citation type="journal article" date="2016" name="Proc. Natl. Acad. Sci. U.S.A.">
        <title>Lipid metabolic changes in an early divergent fungus govern the establishment of a mutualistic symbiosis with endobacteria.</title>
        <authorList>
            <person name="Lastovetsky O.A."/>
            <person name="Gaspar M.L."/>
            <person name="Mondo S.J."/>
            <person name="LaButti K.M."/>
            <person name="Sandor L."/>
            <person name="Grigoriev I.V."/>
            <person name="Henry S.A."/>
            <person name="Pawlowska T.E."/>
        </authorList>
    </citation>
    <scope>NUCLEOTIDE SEQUENCE [LARGE SCALE GENOMIC DNA]</scope>
    <source>
        <strain evidence="13 14">ATCC 11559</strain>
    </source>
</reference>
<evidence type="ECO:0000256" key="3">
    <source>
        <dbReference type="ARBA" id="ARBA00022692"/>
    </source>
</evidence>
<evidence type="ECO:0000256" key="12">
    <source>
        <dbReference type="SAM" id="Phobius"/>
    </source>
</evidence>
<dbReference type="GO" id="GO:0120547">
    <property type="term" value="F:heme A synthase activity"/>
    <property type="evidence" value="ECO:0007669"/>
    <property type="project" value="UniProtKB-EC"/>
</dbReference>
<keyword evidence="3 12" id="KW-0812">Transmembrane</keyword>
<comment type="pathway">
    <text evidence="10">Porphyrin-containing compound metabolism; heme A biosynthesis; heme A from heme O: step 1/1.</text>
</comment>
<feature type="transmembrane region" description="Helical" evidence="12">
    <location>
        <begin position="69"/>
        <end position="88"/>
    </location>
</feature>
<dbReference type="OMA" id="AFVCYSW"/>
<feature type="transmembrane region" description="Helical" evidence="12">
    <location>
        <begin position="375"/>
        <end position="399"/>
    </location>
</feature>